<dbReference type="Proteomes" id="UP000712600">
    <property type="component" value="Unassembled WGS sequence"/>
</dbReference>
<evidence type="ECO:0000313" key="3">
    <source>
        <dbReference type="Proteomes" id="UP000712600"/>
    </source>
</evidence>
<organism evidence="2 3">
    <name type="scientific">Brassica cretica</name>
    <name type="common">Mustard</name>
    <dbReference type="NCBI Taxonomy" id="69181"/>
    <lineage>
        <taxon>Eukaryota</taxon>
        <taxon>Viridiplantae</taxon>
        <taxon>Streptophyta</taxon>
        <taxon>Embryophyta</taxon>
        <taxon>Tracheophyta</taxon>
        <taxon>Spermatophyta</taxon>
        <taxon>Magnoliopsida</taxon>
        <taxon>eudicotyledons</taxon>
        <taxon>Gunneridae</taxon>
        <taxon>Pentapetalae</taxon>
        <taxon>rosids</taxon>
        <taxon>malvids</taxon>
        <taxon>Brassicales</taxon>
        <taxon>Brassicaceae</taxon>
        <taxon>Brassiceae</taxon>
        <taxon>Brassica</taxon>
    </lineage>
</organism>
<accession>A0A8S9SSF5</accession>
<feature type="compositionally biased region" description="Basic and acidic residues" evidence="1">
    <location>
        <begin position="215"/>
        <end position="225"/>
    </location>
</feature>
<dbReference type="EMBL" id="QGKX02000004">
    <property type="protein sequence ID" value="KAF3603887.1"/>
    <property type="molecule type" value="Genomic_DNA"/>
</dbReference>
<evidence type="ECO:0008006" key="4">
    <source>
        <dbReference type="Google" id="ProtNLM"/>
    </source>
</evidence>
<proteinExistence type="predicted"/>
<name>A0A8S9SSF5_BRACR</name>
<feature type="compositionally biased region" description="Basic and acidic residues" evidence="1">
    <location>
        <begin position="93"/>
        <end position="115"/>
    </location>
</feature>
<evidence type="ECO:0000256" key="1">
    <source>
        <dbReference type="SAM" id="MobiDB-lite"/>
    </source>
</evidence>
<comment type="caution">
    <text evidence="2">The sequence shown here is derived from an EMBL/GenBank/DDBJ whole genome shotgun (WGS) entry which is preliminary data.</text>
</comment>
<protein>
    <recommendedName>
        <fullName evidence="4">Zinc knuckle CX2CX4HX4C domain-containing protein</fullName>
    </recommendedName>
</protein>
<sequence length="277" mass="31363">MEIELPTDNGDVIDVEFEYTKIEKHFFTCFSLLHEEVNCPHMSPNDPPPKDRVLGITQRIALQRIEAEKKRHDDRRGYVRPEAHSSARPYEGQLDRTRSERSGSRPHHYGHDINRELPTSRPRRPHSHHYRNEASSAQYRVEEKSRISTGSHLHRSPIATSGTYEGHESRAPKGGADMGINSPITPPSRSLQDSFGPQAGRDREGKNSGSNGRRSTLERVSEPTQKRLPPSFESGKLQEPVINLNEDEPMDQDAATEYLAVVPHSRILLPCALETQE</sequence>
<feature type="compositionally biased region" description="Basic and acidic residues" evidence="1">
    <location>
        <begin position="68"/>
        <end position="85"/>
    </location>
</feature>
<evidence type="ECO:0000313" key="2">
    <source>
        <dbReference type="EMBL" id="KAF3603887.1"/>
    </source>
</evidence>
<reference evidence="2" key="1">
    <citation type="submission" date="2019-12" db="EMBL/GenBank/DDBJ databases">
        <title>Genome sequencing and annotation of Brassica cretica.</title>
        <authorList>
            <person name="Studholme D.J."/>
            <person name="Sarris P."/>
        </authorList>
    </citation>
    <scope>NUCLEOTIDE SEQUENCE</scope>
    <source>
        <strain evidence="2">PFS-109/04</strain>
        <tissue evidence="2">Leaf</tissue>
    </source>
</reference>
<gene>
    <name evidence="2" type="ORF">F2Q69_00038947</name>
</gene>
<dbReference type="AlphaFoldDB" id="A0A8S9SSF5"/>
<feature type="region of interest" description="Disordered" evidence="1">
    <location>
        <begin position="68"/>
        <end position="239"/>
    </location>
</feature>